<accession>A0A1E5PHS7</accession>
<gene>
    <name evidence="1" type="ORF">AS594_36465</name>
</gene>
<dbReference type="InterPro" id="IPR045592">
    <property type="entry name" value="DUF6461"/>
</dbReference>
<keyword evidence="2" id="KW-1185">Reference proteome</keyword>
<dbReference type="EMBL" id="MEHJ01000001">
    <property type="protein sequence ID" value="OEJ29089.1"/>
    <property type="molecule type" value="Genomic_DNA"/>
</dbReference>
<dbReference type="OrthoDB" id="4540496at2"/>
<name>A0A1E5PHS7_9ACTN</name>
<protein>
    <submittedName>
        <fullName evidence="1">Uncharacterized protein</fullName>
    </submittedName>
</protein>
<proteinExistence type="predicted"/>
<dbReference type="AlphaFoldDB" id="A0A1E5PHS7"/>
<dbReference type="Proteomes" id="UP000095759">
    <property type="component" value="Unassembled WGS sequence"/>
</dbReference>
<sequence>MTGLGWMYGKDLPLVSLTFARDLAAPQLLGRMGADPATLTVRDQDDFHDEFEDRLDDMDAYLVTAGRCGNWAWAWEHASWRCVEGTELISDVSQGTAAVVLHFDGNGRAEFWYAENGHLLTGFNSETSLRLEDRFGVEPLRFDPELRVYGAIPEANDYGPLGSRALFLRIAEGLGIGLPHGDLFTEPVLSAQLTSR</sequence>
<comment type="caution">
    <text evidence="1">The sequence shown here is derived from an EMBL/GenBank/DDBJ whole genome shotgun (WGS) entry which is preliminary data.</text>
</comment>
<reference evidence="1 2" key="1">
    <citation type="submission" date="2016-08" db="EMBL/GenBank/DDBJ databases">
        <title>Complete genome sequence of Streptomyces agglomeratus strain 6-3-2, a novel anti-MRSA actinomycete isolated from Wuli of Tebit, China.</title>
        <authorList>
            <person name="Chen X."/>
        </authorList>
    </citation>
    <scope>NUCLEOTIDE SEQUENCE [LARGE SCALE GENOMIC DNA]</scope>
    <source>
        <strain evidence="1 2">6-3-2</strain>
    </source>
</reference>
<dbReference type="RefSeq" id="WP_069935904.1">
    <property type="nucleotide sequence ID" value="NZ_MEHJ01000001.1"/>
</dbReference>
<evidence type="ECO:0000313" key="1">
    <source>
        <dbReference type="EMBL" id="OEJ29089.1"/>
    </source>
</evidence>
<dbReference type="Pfam" id="PF20062">
    <property type="entry name" value="DUF6461"/>
    <property type="match status" value="1"/>
</dbReference>
<evidence type="ECO:0000313" key="2">
    <source>
        <dbReference type="Proteomes" id="UP000095759"/>
    </source>
</evidence>
<organism evidence="1 2">
    <name type="scientific">Streptomyces agglomeratus</name>
    <dbReference type="NCBI Taxonomy" id="285458"/>
    <lineage>
        <taxon>Bacteria</taxon>
        <taxon>Bacillati</taxon>
        <taxon>Actinomycetota</taxon>
        <taxon>Actinomycetes</taxon>
        <taxon>Kitasatosporales</taxon>
        <taxon>Streptomycetaceae</taxon>
        <taxon>Streptomyces</taxon>
    </lineage>
</organism>